<name>A0A7D5GG14_9EURY</name>
<organism evidence="1 2">
    <name type="scientific">Halorarum halophilum</name>
    <dbReference type="NCBI Taxonomy" id="2743090"/>
    <lineage>
        <taxon>Archaea</taxon>
        <taxon>Methanobacteriati</taxon>
        <taxon>Methanobacteriota</taxon>
        <taxon>Stenosarchaea group</taxon>
        <taxon>Halobacteria</taxon>
        <taxon>Halobacteriales</taxon>
        <taxon>Haloferacaceae</taxon>
        <taxon>Halorarum</taxon>
    </lineage>
</organism>
<protein>
    <recommendedName>
        <fullName evidence="3">Nucleotidyltransferase</fullName>
    </recommendedName>
</protein>
<evidence type="ECO:0008006" key="3">
    <source>
        <dbReference type="Google" id="ProtNLM"/>
    </source>
</evidence>
<dbReference type="SUPFAM" id="SSF81301">
    <property type="entry name" value="Nucleotidyltransferase"/>
    <property type="match status" value="1"/>
</dbReference>
<dbReference type="OrthoDB" id="201872at2157"/>
<dbReference type="InterPro" id="IPR043519">
    <property type="entry name" value="NT_sf"/>
</dbReference>
<dbReference type="Proteomes" id="UP000509750">
    <property type="component" value="Chromosome"/>
</dbReference>
<gene>
    <name evidence="1" type="ORF">HUG10_11585</name>
</gene>
<reference evidence="1 2" key="1">
    <citation type="submission" date="2020-07" db="EMBL/GenBank/DDBJ databases">
        <title>Gai3-2, isolated from salt lake.</title>
        <authorList>
            <person name="Cui H."/>
            <person name="Shi X."/>
        </authorList>
    </citation>
    <scope>NUCLEOTIDE SEQUENCE [LARGE SCALE GENOMIC DNA]</scope>
    <source>
        <strain evidence="1 2">Gai3-2</strain>
    </source>
</reference>
<dbReference type="RefSeq" id="WP_179169725.1">
    <property type="nucleotide sequence ID" value="NZ_CP058529.1"/>
</dbReference>
<dbReference type="KEGG" id="halg:HUG10_11585"/>
<evidence type="ECO:0000313" key="1">
    <source>
        <dbReference type="EMBL" id="QLG28150.1"/>
    </source>
</evidence>
<dbReference type="EMBL" id="CP058529">
    <property type="protein sequence ID" value="QLG28150.1"/>
    <property type="molecule type" value="Genomic_DNA"/>
</dbReference>
<proteinExistence type="predicted"/>
<sequence length="149" mass="16642">MALSASQEAVLNELVVNIPNSVSWCMFGSTDSVLRGLDDDPADIDVLTTESGAKRFRAVFSDEFVGTHEIGVSQIDEYRVHDEELEVLFSKREREHQEPLVDLGAVELEATADRGIPLLPLKPLVEAYRKIDKHDTADRLEDEFDLTDG</sequence>
<dbReference type="AlphaFoldDB" id="A0A7D5GG14"/>
<dbReference type="GeneID" id="56029484"/>
<accession>A0A7D5GG14</accession>
<evidence type="ECO:0000313" key="2">
    <source>
        <dbReference type="Proteomes" id="UP000509750"/>
    </source>
</evidence>
<keyword evidence="2" id="KW-1185">Reference proteome</keyword>
<dbReference type="Gene3D" id="3.30.460.40">
    <property type="match status" value="1"/>
</dbReference>